<feature type="compositionally biased region" description="Basic residues" evidence="1">
    <location>
        <begin position="183"/>
        <end position="193"/>
    </location>
</feature>
<feature type="region of interest" description="Disordered" evidence="1">
    <location>
        <begin position="172"/>
        <end position="193"/>
    </location>
</feature>
<accession>A0A4U9D9Q5</accession>
<evidence type="ECO:0000313" key="3">
    <source>
        <dbReference type="Proteomes" id="UP000339249"/>
    </source>
</evidence>
<feature type="compositionally biased region" description="Basic and acidic residues" evidence="1">
    <location>
        <begin position="31"/>
        <end position="44"/>
    </location>
</feature>
<organism evidence="2 3">
    <name type="scientific">Raoultella terrigena</name>
    <name type="common">Klebsiella terrigena</name>
    <dbReference type="NCBI Taxonomy" id="577"/>
    <lineage>
        <taxon>Bacteria</taxon>
        <taxon>Pseudomonadati</taxon>
        <taxon>Pseudomonadota</taxon>
        <taxon>Gammaproteobacteria</taxon>
        <taxon>Enterobacterales</taxon>
        <taxon>Enterobacteriaceae</taxon>
        <taxon>Klebsiella/Raoultella group</taxon>
        <taxon>Raoultella</taxon>
    </lineage>
</organism>
<proteinExistence type="predicted"/>
<dbReference type="Proteomes" id="UP000339249">
    <property type="component" value="Unassembled WGS sequence"/>
</dbReference>
<protein>
    <submittedName>
        <fullName evidence="2">Uncharacterized protein</fullName>
    </submittedName>
</protein>
<sequence length="193" mass="21675">MTDWSVTLVRVMPSGILSLIWPFPHPAPSPDPDRSSRHAHDAQQQRRFTLVPDQEGCRVFVARSTVATSDSCRVLPWATMGFLRISPACQRRHPADKDLRLFGINRTGGRQHVLAVEGGENILRRNAQRRQPVMGEGDKDALGLFADNIDLFDPRHVPNSLAQRFRIRGPAAAAAPLSPSAQRARRSRRRIRH</sequence>
<name>A0A4U9D9Q5_RAOTE</name>
<dbReference type="AlphaFoldDB" id="A0A4U9D9Q5"/>
<evidence type="ECO:0000256" key="1">
    <source>
        <dbReference type="SAM" id="MobiDB-lite"/>
    </source>
</evidence>
<evidence type="ECO:0000313" key="2">
    <source>
        <dbReference type="EMBL" id="VTN14306.1"/>
    </source>
</evidence>
<gene>
    <name evidence="2" type="ORF">NCTC9185_06367</name>
</gene>
<dbReference type="EMBL" id="CABDVU010000001">
    <property type="protein sequence ID" value="VTN14306.1"/>
    <property type="molecule type" value="Genomic_DNA"/>
</dbReference>
<reference evidence="2 3" key="1">
    <citation type="submission" date="2019-04" db="EMBL/GenBank/DDBJ databases">
        <authorList>
            <consortium name="Pathogen Informatics"/>
        </authorList>
    </citation>
    <scope>NUCLEOTIDE SEQUENCE [LARGE SCALE GENOMIC DNA]</scope>
    <source>
        <strain evidence="2 3">NCTC9185</strain>
    </source>
</reference>
<feature type="compositionally biased region" description="Low complexity" evidence="1">
    <location>
        <begin position="172"/>
        <end position="182"/>
    </location>
</feature>
<feature type="region of interest" description="Disordered" evidence="1">
    <location>
        <begin position="27"/>
        <end position="47"/>
    </location>
</feature>